<reference evidence="4" key="1">
    <citation type="submission" date="2017-02" db="UniProtKB">
        <authorList>
            <consortium name="WormBaseParasite"/>
        </authorList>
    </citation>
    <scope>IDENTIFICATION</scope>
</reference>
<feature type="region of interest" description="Disordered" evidence="1">
    <location>
        <begin position="1"/>
        <end position="20"/>
    </location>
</feature>
<proteinExistence type="predicted"/>
<dbReference type="AlphaFoldDB" id="A0A0N4YUP4"/>
<protein>
    <submittedName>
        <fullName evidence="4">Homeobox domain-containing protein</fullName>
    </submittedName>
</protein>
<organism evidence="4">
    <name type="scientific">Nippostrongylus brasiliensis</name>
    <name type="common">Rat hookworm</name>
    <dbReference type="NCBI Taxonomy" id="27835"/>
    <lineage>
        <taxon>Eukaryota</taxon>
        <taxon>Metazoa</taxon>
        <taxon>Ecdysozoa</taxon>
        <taxon>Nematoda</taxon>
        <taxon>Chromadorea</taxon>
        <taxon>Rhabditida</taxon>
        <taxon>Rhabditina</taxon>
        <taxon>Rhabditomorpha</taxon>
        <taxon>Strongyloidea</taxon>
        <taxon>Heligmosomidae</taxon>
        <taxon>Nippostrongylus</taxon>
    </lineage>
</organism>
<dbReference type="STRING" id="27835.A0A0N4YUP4"/>
<name>A0A0N4YUP4_NIPBR</name>
<evidence type="ECO:0000313" key="2">
    <source>
        <dbReference type="EMBL" id="VDL84705.1"/>
    </source>
</evidence>
<dbReference type="WBParaSite" id="NBR_0002096601-mRNA-1">
    <property type="protein sequence ID" value="NBR_0002096601-mRNA-1"/>
    <property type="gene ID" value="NBR_0002096601"/>
</dbReference>
<evidence type="ECO:0000256" key="1">
    <source>
        <dbReference type="SAM" id="MobiDB-lite"/>
    </source>
</evidence>
<sequence length="107" mass="12130">MHFNAYLSSPSSSSGEDECVSMEESPRKLLAIAIQKRRALFGRKERDYRLELLQTGFIQSLILVMVNHPASRCASTMTKIPSVWMTSLYVSVDAQLLLEIMKVFPYA</sequence>
<keyword evidence="3" id="KW-1185">Reference proteome</keyword>
<reference evidence="2 3" key="2">
    <citation type="submission" date="2018-11" db="EMBL/GenBank/DDBJ databases">
        <authorList>
            <consortium name="Pathogen Informatics"/>
        </authorList>
    </citation>
    <scope>NUCLEOTIDE SEQUENCE [LARGE SCALE GENOMIC DNA]</scope>
</reference>
<dbReference type="Proteomes" id="UP000271162">
    <property type="component" value="Unassembled WGS sequence"/>
</dbReference>
<dbReference type="EMBL" id="UYSL01025740">
    <property type="protein sequence ID" value="VDL84705.1"/>
    <property type="molecule type" value="Genomic_DNA"/>
</dbReference>
<accession>A0A0N4YUP4</accession>
<gene>
    <name evidence="2" type="ORF">NBR_LOCUS20967</name>
</gene>
<evidence type="ECO:0000313" key="4">
    <source>
        <dbReference type="WBParaSite" id="NBR_0002096601-mRNA-1"/>
    </source>
</evidence>
<evidence type="ECO:0000313" key="3">
    <source>
        <dbReference type="Proteomes" id="UP000271162"/>
    </source>
</evidence>